<proteinExistence type="predicted"/>
<dbReference type="Proteomes" id="UP000594637">
    <property type="component" value="Chromosome"/>
</dbReference>
<dbReference type="EMBL" id="CP063989">
    <property type="protein sequence ID" value="QPL04644.1"/>
    <property type="molecule type" value="Genomic_DNA"/>
</dbReference>
<dbReference type="KEGG" id="arep:ID810_07525"/>
<dbReference type="CDD" id="cd13585">
    <property type="entry name" value="PBP2_TMBP_like"/>
    <property type="match status" value="1"/>
</dbReference>
<organism evidence="1 2">
    <name type="scientific">Actinomyces respiraculi</name>
    <dbReference type="NCBI Taxonomy" id="2744574"/>
    <lineage>
        <taxon>Bacteria</taxon>
        <taxon>Bacillati</taxon>
        <taxon>Actinomycetota</taxon>
        <taxon>Actinomycetes</taxon>
        <taxon>Actinomycetales</taxon>
        <taxon>Actinomycetaceae</taxon>
        <taxon>Actinomyces</taxon>
    </lineage>
</organism>
<reference evidence="1 2" key="1">
    <citation type="submission" date="2020-11" db="EMBL/GenBank/DDBJ databases">
        <title>Actinomyces sp. ZJ750.</title>
        <authorList>
            <person name="Zhou J."/>
        </authorList>
    </citation>
    <scope>NUCLEOTIDE SEQUENCE [LARGE SCALE GENOMIC DNA]</scope>
    <source>
        <strain evidence="1 2">ZJ750</strain>
    </source>
</reference>
<dbReference type="InterPro" id="IPR050490">
    <property type="entry name" value="Bact_solute-bd_prot1"/>
</dbReference>
<gene>
    <name evidence="1" type="ORF">ID810_07525</name>
</gene>
<protein>
    <submittedName>
        <fullName evidence="1">Sugar ABC transporter substrate-binding protein</fullName>
    </submittedName>
</protein>
<dbReference type="Gene3D" id="3.40.190.10">
    <property type="entry name" value="Periplasmic binding protein-like II"/>
    <property type="match status" value="2"/>
</dbReference>
<dbReference type="PANTHER" id="PTHR43649">
    <property type="entry name" value="ARABINOSE-BINDING PROTEIN-RELATED"/>
    <property type="match status" value="1"/>
</dbReference>
<dbReference type="Pfam" id="PF01547">
    <property type="entry name" value="SBP_bac_1"/>
    <property type="match status" value="1"/>
</dbReference>
<accession>A0A7T0PVF2</accession>
<dbReference type="SUPFAM" id="SSF53850">
    <property type="entry name" value="Periplasmic binding protein-like II"/>
    <property type="match status" value="1"/>
</dbReference>
<dbReference type="PANTHER" id="PTHR43649:SF12">
    <property type="entry name" value="DIACETYLCHITOBIOSE BINDING PROTEIN DASA"/>
    <property type="match status" value="1"/>
</dbReference>
<dbReference type="PROSITE" id="PS51257">
    <property type="entry name" value="PROKAR_LIPOPROTEIN"/>
    <property type="match status" value="1"/>
</dbReference>
<dbReference type="AlphaFoldDB" id="A0A7T0PVF2"/>
<dbReference type="RefSeq" id="WP_166854767.1">
    <property type="nucleotide sequence ID" value="NZ_CP063989.1"/>
</dbReference>
<evidence type="ECO:0000313" key="1">
    <source>
        <dbReference type="EMBL" id="QPL04644.1"/>
    </source>
</evidence>
<evidence type="ECO:0000313" key="2">
    <source>
        <dbReference type="Proteomes" id="UP000594637"/>
    </source>
</evidence>
<name>A0A7T0PVF2_9ACTO</name>
<sequence length="417" mass="44794">MDIARRRFLEAAALTMALAGAAACGGGKDEGSGTLEFWTISLQPTFTDYFNGLIKSYEEANPGVKVNWTDLPYDSIVEKLITASAGGTAPDVVNLNTEFALTMAGKKALVDVTSLTTREEQAVYIESLWDSAKIGDAVYAFPWYAAPNIMIYNKSLFEKAGLTSKPTTYSEALQMAPTMKAATGAYLFNPPTLFTLMLEEDIPILSEDKTKAAFATDAAEKLLTNFKELSDKDDLPKTDWGQWDTELKLFETGQLAIINSSPASVGRIKDEAPDVYEQIGIALPLKGAAGVSRNPLMNLVIPSKSSQQEDAAKFARFITGDESQLSFAKEAGIFPSTLKASQDPYFTSDTSTIEGQASAMCAEASTTSADFSLGVEGQSTIADEVNKAYEAAVINGDNVKESLAHAHDAVDALLKQN</sequence>
<dbReference type="InterPro" id="IPR006059">
    <property type="entry name" value="SBP"/>
</dbReference>
<keyword evidence="2" id="KW-1185">Reference proteome</keyword>